<keyword evidence="2" id="KW-0732">Signal</keyword>
<sequence>MTRHTHHLLPLLLLLPTLCFSKHVNVTVDDTAAGLVYLPLEAWRSSSNACVGCLNPSTSTAMNGTFHGATHALPAPDADDIGATDPDASSTKKPASSTIKPASSTSAPKATSKPDTDGDAKGGKDTDADGDHGGSGSSKGGSGKSRRMLHLERLDANDEGFVDPPVTAQFNFTGTAIYIYAQPLIQTR</sequence>
<organism evidence="3 4">
    <name type="scientific">Crucibulum laeve</name>
    <dbReference type="NCBI Taxonomy" id="68775"/>
    <lineage>
        <taxon>Eukaryota</taxon>
        <taxon>Fungi</taxon>
        <taxon>Dikarya</taxon>
        <taxon>Basidiomycota</taxon>
        <taxon>Agaricomycotina</taxon>
        <taxon>Agaricomycetes</taxon>
        <taxon>Agaricomycetidae</taxon>
        <taxon>Agaricales</taxon>
        <taxon>Agaricineae</taxon>
        <taxon>Nidulariaceae</taxon>
        <taxon>Crucibulum</taxon>
    </lineage>
</organism>
<feature type="compositionally biased region" description="Gly residues" evidence="1">
    <location>
        <begin position="133"/>
        <end position="143"/>
    </location>
</feature>
<name>A0A5C3LJQ6_9AGAR</name>
<gene>
    <name evidence="3" type="ORF">BDQ12DRAFT_472057</name>
</gene>
<feature type="compositionally biased region" description="Basic and acidic residues" evidence="1">
    <location>
        <begin position="112"/>
        <end position="132"/>
    </location>
</feature>
<feature type="compositionally biased region" description="Polar residues" evidence="1">
    <location>
        <begin position="87"/>
        <end position="99"/>
    </location>
</feature>
<protein>
    <submittedName>
        <fullName evidence="3">Uncharacterized protein</fullName>
    </submittedName>
</protein>
<evidence type="ECO:0000313" key="3">
    <source>
        <dbReference type="EMBL" id="TFK32955.1"/>
    </source>
</evidence>
<feature type="compositionally biased region" description="Low complexity" evidence="1">
    <location>
        <begin position="100"/>
        <end position="111"/>
    </location>
</feature>
<dbReference type="Proteomes" id="UP000308652">
    <property type="component" value="Unassembled WGS sequence"/>
</dbReference>
<feature type="signal peptide" evidence="2">
    <location>
        <begin position="1"/>
        <end position="21"/>
    </location>
</feature>
<feature type="region of interest" description="Disordered" evidence="1">
    <location>
        <begin position="73"/>
        <end position="146"/>
    </location>
</feature>
<evidence type="ECO:0000313" key="4">
    <source>
        <dbReference type="Proteomes" id="UP000308652"/>
    </source>
</evidence>
<evidence type="ECO:0000256" key="2">
    <source>
        <dbReference type="SAM" id="SignalP"/>
    </source>
</evidence>
<keyword evidence="4" id="KW-1185">Reference proteome</keyword>
<dbReference type="OrthoDB" id="3265715at2759"/>
<dbReference type="STRING" id="68775.A0A5C3LJQ6"/>
<dbReference type="AlphaFoldDB" id="A0A5C3LJQ6"/>
<reference evidence="3 4" key="1">
    <citation type="journal article" date="2019" name="Nat. Ecol. Evol.">
        <title>Megaphylogeny resolves global patterns of mushroom evolution.</title>
        <authorList>
            <person name="Varga T."/>
            <person name="Krizsan K."/>
            <person name="Foldi C."/>
            <person name="Dima B."/>
            <person name="Sanchez-Garcia M."/>
            <person name="Sanchez-Ramirez S."/>
            <person name="Szollosi G.J."/>
            <person name="Szarkandi J.G."/>
            <person name="Papp V."/>
            <person name="Albert L."/>
            <person name="Andreopoulos W."/>
            <person name="Angelini C."/>
            <person name="Antonin V."/>
            <person name="Barry K.W."/>
            <person name="Bougher N.L."/>
            <person name="Buchanan P."/>
            <person name="Buyck B."/>
            <person name="Bense V."/>
            <person name="Catcheside P."/>
            <person name="Chovatia M."/>
            <person name="Cooper J."/>
            <person name="Damon W."/>
            <person name="Desjardin D."/>
            <person name="Finy P."/>
            <person name="Geml J."/>
            <person name="Haridas S."/>
            <person name="Hughes K."/>
            <person name="Justo A."/>
            <person name="Karasinski D."/>
            <person name="Kautmanova I."/>
            <person name="Kiss B."/>
            <person name="Kocsube S."/>
            <person name="Kotiranta H."/>
            <person name="LaButti K.M."/>
            <person name="Lechner B.E."/>
            <person name="Liimatainen K."/>
            <person name="Lipzen A."/>
            <person name="Lukacs Z."/>
            <person name="Mihaltcheva S."/>
            <person name="Morgado L.N."/>
            <person name="Niskanen T."/>
            <person name="Noordeloos M.E."/>
            <person name="Ohm R.A."/>
            <person name="Ortiz-Santana B."/>
            <person name="Ovrebo C."/>
            <person name="Racz N."/>
            <person name="Riley R."/>
            <person name="Savchenko A."/>
            <person name="Shiryaev A."/>
            <person name="Soop K."/>
            <person name="Spirin V."/>
            <person name="Szebenyi C."/>
            <person name="Tomsovsky M."/>
            <person name="Tulloss R.E."/>
            <person name="Uehling J."/>
            <person name="Grigoriev I.V."/>
            <person name="Vagvolgyi C."/>
            <person name="Papp T."/>
            <person name="Martin F.M."/>
            <person name="Miettinen O."/>
            <person name="Hibbett D.S."/>
            <person name="Nagy L.G."/>
        </authorList>
    </citation>
    <scope>NUCLEOTIDE SEQUENCE [LARGE SCALE GENOMIC DNA]</scope>
    <source>
        <strain evidence="3 4">CBS 166.37</strain>
    </source>
</reference>
<dbReference type="EMBL" id="ML213659">
    <property type="protein sequence ID" value="TFK32955.1"/>
    <property type="molecule type" value="Genomic_DNA"/>
</dbReference>
<evidence type="ECO:0000256" key="1">
    <source>
        <dbReference type="SAM" id="MobiDB-lite"/>
    </source>
</evidence>
<accession>A0A5C3LJQ6</accession>
<proteinExistence type="predicted"/>
<feature type="chain" id="PRO_5023135446" evidence="2">
    <location>
        <begin position="22"/>
        <end position="188"/>
    </location>
</feature>